<reference evidence="2" key="1">
    <citation type="submission" date="2016-10" db="EMBL/GenBank/DDBJ databases">
        <authorList>
            <person name="Varghese N."/>
            <person name="Submissions S."/>
        </authorList>
    </citation>
    <scope>NUCLEOTIDE SEQUENCE [LARGE SCALE GENOMIC DNA]</scope>
    <source>
        <strain evidence="2">P18</strain>
    </source>
</reference>
<dbReference type="AlphaFoldDB" id="A0A1I5YDG7"/>
<dbReference type="RefSeq" id="WP_074891852.1">
    <property type="nucleotide sequence ID" value="NZ_FOXO01000044.1"/>
</dbReference>
<organism evidence="1 2">
    <name type="scientific">Butyrivibrio proteoclasticus</name>
    <dbReference type="NCBI Taxonomy" id="43305"/>
    <lineage>
        <taxon>Bacteria</taxon>
        <taxon>Bacillati</taxon>
        <taxon>Bacillota</taxon>
        <taxon>Clostridia</taxon>
        <taxon>Lachnospirales</taxon>
        <taxon>Lachnospiraceae</taxon>
        <taxon>Butyrivibrio</taxon>
    </lineage>
</organism>
<gene>
    <name evidence="1" type="ORF">SAMN04487928_14411</name>
</gene>
<name>A0A1I5YDG7_9FIRM</name>
<dbReference type="OrthoDB" id="2003882at2"/>
<sequence>MSFYAIDSYDRRNDHSWYKTAAASAVTASALNKPFAVELTSTTFMAPSAGDGKVLGMSAIAVGPNASQTMIARYSENSTKKINWFKGLDVAMKNQVTDQYSYQERSEQIKLRSYFEKQHQDIELRKKLGIDNTKMIETIQSF</sequence>
<evidence type="ECO:0000313" key="1">
    <source>
        <dbReference type="EMBL" id="SFQ42242.1"/>
    </source>
</evidence>
<proteinExistence type="predicted"/>
<keyword evidence="2" id="KW-1185">Reference proteome</keyword>
<accession>A0A1I5YDG7</accession>
<evidence type="ECO:0000313" key="2">
    <source>
        <dbReference type="Proteomes" id="UP000182624"/>
    </source>
</evidence>
<protein>
    <submittedName>
        <fullName evidence="1">Uncharacterized protein</fullName>
    </submittedName>
</protein>
<dbReference type="Proteomes" id="UP000182624">
    <property type="component" value="Unassembled WGS sequence"/>
</dbReference>
<dbReference type="EMBL" id="FOXO01000044">
    <property type="protein sequence ID" value="SFQ42242.1"/>
    <property type="molecule type" value="Genomic_DNA"/>
</dbReference>